<protein>
    <submittedName>
        <fullName evidence="1">DUF2851 family protein</fullName>
    </submittedName>
</protein>
<reference evidence="1 2" key="1">
    <citation type="submission" date="2018-10" db="EMBL/GenBank/DDBJ databases">
        <title>Ulvibacterium marinum gen. nov., sp. nov., a novel marine bacterium of the family Flavobacteriaceae, isolated from a culture of the green alga Ulva prolifera.</title>
        <authorList>
            <person name="Zhang Z."/>
        </authorList>
    </citation>
    <scope>NUCLEOTIDE SEQUENCE [LARGE SCALE GENOMIC DNA]</scope>
    <source>
        <strain evidence="1 2">CCMM003</strain>
    </source>
</reference>
<dbReference type="RefSeq" id="WP_120713250.1">
    <property type="nucleotide sequence ID" value="NZ_RBCJ01000004.1"/>
</dbReference>
<dbReference type="InterPro" id="IPR021272">
    <property type="entry name" value="DUF2851"/>
</dbReference>
<organism evidence="1 2">
    <name type="scientific">Ulvibacterium marinum</name>
    <dbReference type="NCBI Taxonomy" id="2419782"/>
    <lineage>
        <taxon>Bacteria</taxon>
        <taxon>Pseudomonadati</taxon>
        <taxon>Bacteroidota</taxon>
        <taxon>Flavobacteriia</taxon>
        <taxon>Flavobacteriales</taxon>
        <taxon>Flavobacteriaceae</taxon>
        <taxon>Ulvibacterium</taxon>
    </lineage>
</organism>
<keyword evidence="2" id="KW-1185">Reference proteome</keyword>
<dbReference type="OrthoDB" id="1005072at2"/>
<dbReference type="EMBL" id="RBCJ01000004">
    <property type="protein sequence ID" value="RKN78344.1"/>
    <property type="molecule type" value="Genomic_DNA"/>
</dbReference>
<evidence type="ECO:0000313" key="2">
    <source>
        <dbReference type="Proteomes" id="UP000276603"/>
    </source>
</evidence>
<comment type="caution">
    <text evidence="1">The sequence shown here is derived from an EMBL/GenBank/DDBJ whole genome shotgun (WGS) entry which is preliminary data.</text>
</comment>
<gene>
    <name evidence="1" type="ORF">D7Z94_19145</name>
</gene>
<proteinExistence type="predicted"/>
<dbReference type="AlphaFoldDB" id="A0A3B0C1W3"/>
<accession>A0A3B0C1W3</accession>
<sequence length="427" mass="49607">MREDLLHFIWKYRKLPMEGLVTSNDLEIEILEVGIHNHLAGPDFFNAKIHIGGQQWAGNVEIHIKSSDWYAHGHERDSNYNTVILHVVWEDDATVFRSDESEIPTLELRHYIPAYLLKNYQNLFENRHNRFINCEKDVDQIEPFIFHNWLDRLYFERLEEKSVLVEDLLKDSRNNWEHVLFALLLKNFGSKINGGSFSSLGRALDFSIVRKIQNDPFKLESVLFGLAGLLANDSITDIYYTNLTKEYCYLKTKYQLNDEGVQRPEFFKLRPANFPTIRLSQLANLYGKHPNLFSKVMEADNIADIYSIFKVSASDYWDTHFTFGKESKRSTKKLTKTFVDLLIINTIIPLKFCYAKHTGKEMNEEITVLASQLKKEENAIVKSFGDHGSKARNALESQAQLQLYNEYCTKNKCLDCVVGATILNRNI</sequence>
<evidence type="ECO:0000313" key="1">
    <source>
        <dbReference type="EMBL" id="RKN78344.1"/>
    </source>
</evidence>
<dbReference type="Proteomes" id="UP000276603">
    <property type="component" value="Unassembled WGS sequence"/>
</dbReference>
<name>A0A3B0C1W3_9FLAO</name>
<dbReference type="Pfam" id="PF11013">
    <property type="entry name" value="DUF2851"/>
    <property type="match status" value="1"/>
</dbReference>